<evidence type="ECO:0000259" key="8">
    <source>
        <dbReference type="SMART" id="SM00864"/>
    </source>
</evidence>
<proteinExistence type="inferred from homology"/>
<dbReference type="PROSITE" id="PS00227">
    <property type="entry name" value="TUBULIN"/>
    <property type="match status" value="1"/>
</dbReference>
<reference evidence="10" key="1">
    <citation type="submission" date="2021-09" db="EMBL/GenBank/DDBJ databases">
        <authorList>
            <person name="Martin H S."/>
        </authorList>
    </citation>
    <scope>NUCLEOTIDE SEQUENCE</scope>
</reference>
<dbReference type="PRINTS" id="PR01162">
    <property type="entry name" value="ALPHATUBULIN"/>
</dbReference>
<evidence type="ECO:0000259" key="9">
    <source>
        <dbReference type="SMART" id="SM00865"/>
    </source>
</evidence>
<evidence type="ECO:0000256" key="1">
    <source>
        <dbReference type="ARBA" id="ARBA00009636"/>
    </source>
</evidence>
<dbReference type="Gene3D" id="3.30.1330.20">
    <property type="entry name" value="Tubulin/FtsZ, C-terminal domain"/>
    <property type="match status" value="1"/>
</dbReference>
<dbReference type="InterPro" id="IPR000217">
    <property type="entry name" value="Tubulin"/>
</dbReference>
<dbReference type="SMART" id="SM00864">
    <property type="entry name" value="Tubulin"/>
    <property type="match status" value="1"/>
</dbReference>
<comment type="subunit">
    <text evidence="7">Dimer of alpha and beta chains. A typical microtubule is a hollow water-filled tube with an outer diameter of 25 nm and an inner diameter of 15 nM. Alpha-beta heterodimers associate head-to-tail to form protofilaments running lengthwise along the microtubule wall with the beta-tubulin subunit facing the microtubule plus end conferring a structural polarity. Microtubules usually have 13 protofilaments but different protofilament numbers can be found in some organisms and specialized cells.</text>
</comment>
<keyword evidence="3 7" id="KW-0547">Nucleotide-binding</keyword>
<dbReference type="PRINTS" id="PR01161">
    <property type="entry name" value="TUBULIN"/>
</dbReference>
<comment type="catalytic activity">
    <reaction evidence="6">
        <text>GTP + H2O = GDP + phosphate + H(+)</text>
        <dbReference type="Rhea" id="RHEA:19669"/>
        <dbReference type="ChEBI" id="CHEBI:15377"/>
        <dbReference type="ChEBI" id="CHEBI:15378"/>
        <dbReference type="ChEBI" id="CHEBI:37565"/>
        <dbReference type="ChEBI" id="CHEBI:43474"/>
        <dbReference type="ChEBI" id="CHEBI:58189"/>
    </reaction>
    <physiologicalReaction direction="left-to-right" evidence="6">
        <dbReference type="Rhea" id="RHEA:19670"/>
    </physiologicalReaction>
</comment>
<dbReference type="Proteomes" id="UP000789524">
    <property type="component" value="Unassembled WGS sequence"/>
</dbReference>
<dbReference type="PANTHER" id="PTHR11588">
    <property type="entry name" value="TUBULIN"/>
    <property type="match status" value="1"/>
</dbReference>
<keyword evidence="2 7" id="KW-0493">Microtubule</keyword>
<dbReference type="InterPro" id="IPR023123">
    <property type="entry name" value="Tubulin_C"/>
</dbReference>
<evidence type="ECO:0000256" key="2">
    <source>
        <dbReference type="ARBA" id="ARBA00022701"/>
    </source>
</evidence>
<dbReference type="GO" id="GO:0005200">
    <property type="term" value="F:structural constituent of cytoskeleton"/>
    <property type="evidence" value="ECO:0007669"/>
    <property type="project" value="InterPro"/>
</dbReference>
<protein>
    <recommendedName>
        <fullName evidence="7">Tubulin alpha chain</fullName>
    </recommendedName>
</protein>
<feature type="domain" description="Tubulin/FtsZ GTPase" evidence="8">
    <location>
        <begin position="46"/>
        <end position="217"/>
    </location>
</feature>
<organism evidence="10 11">
    <name type="scientific">Danaus chrysippus</name>
    <name type="common">African queen</name>
    <dbReference type="NCBI Taxonomy" id="151541"/>
    <lineage>
        <taxon>Eukaryota</taxon>
        <taxon>Metazoa</taxon>
        <taxon>Ecdysozoa</taxon>
        <taxon>Arthropoda</taxon>
        <taxon>Hexapoda</taxon>
        <taxon>Insecta</taxon>
        <taxon>Pterygota</taxon>
        <taxon>Neoptera</taxon>
        <taxon>Endopterygota</taxon>
        <taxon>Lepidoptera</taxon>
        <taxon>Glossata</taxon>
        <taxon>Ditrysia</taxon>
        <taxon>Papilionoidea</taxon>
        <taxon>Nymphalidae</taxon>
        <taxon>Danainae</taxon>
        <taxon>Danaini</taxon>
        <taxon>Danaina</taxon>
        <taxon>Danaus</taxon>
        <taxon>Anosia</taxon>
    </lineage>
</organism>
<dbReference type="SMART" id="SM00865">
    <property type="entry name" value="Tubulin_C"/>
    <property type="match status" value="1"/>
</dbReference>
<comment type="similarity">
    <text evidence="1 7">Belongs to the tubulin family.</text>
</comment>
<dbReference type="FunFam" id="3.30.1330.20:FF:000001">
    <property type="entry name" value="Tubulin alpha chain"/>
    <property type="match status" value="1"/>
</dbReference>
<dbReference type="InterPro" id="IPR018316">
    <property type="entry name" value="Tubulin/FtsZ_2-layer-sand-dom"/>
</dbReference>
<dbReference type="SUPFAM" id="SSF52490">
    <property type="entry name" value="Tubulin nucleotide-binding domain-like"/>
    <property type="match status" value="1"/>
</dbReference>
<dbReference type="GO" id="GO:0016787">
    <property type="term" value="F:hydrolase activity"/>
    <property type="evidence" value="ECO:0007669"/>
    <property type="project" value="UniProtKB-KW"/>
</dbReference>
<evidence type="ECO:0000256" key="3">
    <source>
        <dbReference type="ARBA" id="ARBA00022741"/>
    </source>
</evidence>
<dbReference type="Pfam" id="PF00091">
    <property type="entry name" value="Tubulin"/>
    <property type="match status" value="1"/>
</dbReference>
<dbReference type="InterPro" id="IPR003008">
    <property type="entry name" value="Tubulin_FtsZ_GTPase"/>
</dbReference>
<keyword evidence="4" id="KW-0378">Hydrolase</keyword>
<dbReference type="AlphaFoldDB" id="A0A8J2W0N7"/>
<dbReference type="GO" id="GO:0005874">
    <property type="term" value="C:microtubule"/>
    <property type="evidence" value="ECO:0007669"/>
    <property type="project" value="UniProtKB-KW"/>
</dbReference>
<evidence type="ECO:0000256" key="4">
    <source>
        <dbReference type="ARBA" id="ARBA00022801"/>
    </source>
</evidence>
<dbReference type="SUPFAM" id="SSF55307">
    <property type="entry name" value="Tubulin C-terminal domain-like"/>
    <property type="match status" value="1"/>
</dbReference>
<keyword evidence="5 7" id="KW-0342">GTP-binding</keyword>
<comment type="function">
    <text evidence="7">Tubulin is the major constituent of microtubules, a cylinder consisting of laterally associated linear protofilaments composed of alpha- and beta-tubulin heterodimers. Microtubules grow by the addition of GTP-tubulin dimers to the microtubule end, where a stabilizing cap forms. Below the cap, tubulin dimers are in GDP-bound state, owing to GTPase activity of alpha-tubulin.</text>
</comment>
<dbReference type="EMBL" id="CAKASE010000048">
    <property type="protein sequence ID" value="CAG9562794.1"/>
    <property type="molecule type" value="Genomic_DNA"/>
</dbReference>
<dbReference type="CDD" id="cd02186">
    <property type="entry name" value="alpha_tubulin"/>
    <property type="match status" value="1"/>
</dbReference>
<sequence>MATKEVIHIHIGQSGVQVANACWELYCLEHGIRADGMLVFSDDRSCGTFFSHTGAGKMVPRVVMVDLEPTPIDEIRTGAYRQLFHPTSLITGKEDAASNFARGYFGVGREMIDIALNRVRIAAEDCSCLQGFIIFRSFGGGTGSGFTALLLEGLTKDYVLTAHACMNTEDVCFIFDNEALYDILARLLDVPRPTYTNLNRLIAQVVSCMTASLRFEGSLNVELVEFRTNLIPYPRIHFPLVTFAPFVPPTKALHETMTTQQLIMSCFEPSNQMVKCDPRTGSYMSCCLLFRGDVNTNDINFAINQIKSMRSIKFVSWSPTGFKIGVNNQPPTTVPGGDLAALQRAVAMVSNSSAVRVAWERLCKKFYLMYSKRAFVHHFVGAGLEEGEFKNAYFNIKALSNDYKEMET</sequence>
<keyword evidence="11" id="KW-1185">Reference proteome</keyword>
<evidence type="ECO:0000256" key="7">
    <source>
        <dbReference type="RuleBase" id="RU000352"/>
    </source>
</evidence>
<dbReference type="GO" id="GO:0005525">
    <property type="term" value="F:GTP binding"/>
    <property type="evidence" value="ECO:0007669"/>
    <property type="project" value="UniProtKB-UniRule"/>
</dbReference>
<dbReference type="Gene3D" id="3.40.50.1440">
    <property type="entry name" value="Tubulin/FtsZ, GTPase domain"/>
    <property type="match status" value="1"/>
</dbReference>
<dbReference type="InterPro" id="IPR008280">
    <property type="entry name" value="Tub_FtsZ_C"/>
</dbReference>
<dbReference type="InterPro" id="IPR036525">
    <property type="entry name" value="Tubulin/FtsZ_GTPase_sf"/>
</dbReference>
<evidence type="ECO:0000256" key="6">
    <source>
        <dbReference type="ARBA" id="ARBA00049117"/>
    </source>
</evidence>
<dbReference type="InterPro" id="IPR002452">
    <property type="entry name" value="Alpha_tubulin"/>
</dbReference>
<evidence type="ECO:0000313" key="10">
    <source>
        <dbReference type="EMBL" id="CAG9562794.1"/>
    </source>
</evidence>
<dbReference type="InterPro" id="IPR017975">
    <property type="entry name" value="Tubulin_CS"/>
</dbReference>
<evidence type="ECO:0000256" key="5">
    <source>
        <dbReference type="ARBA" id="ARBA00023134"/>
    </source>
</evidence>
<dbReference type="GO" id="GO:0005737">
    <property type="term" value="C:cytoplasm"/>
    <property type="evidence" value="ECO:0007669"/>
    <property type="project" value="UniProtKB-ARBA"/>
</dbReference>
<dbReference type="Pfam" id="PF03953">
    <property type="entry name" value="Tubulin_C"/>
    <property type="match status" value="1"/>
</dbReference>
<dbReference type="Gene3D" id="1.10.287.600">
    <property type="entry name" value="Helix hairpin bin"/>
    <property type="match status" value="1"/>
</dbReference>
<dbReference type="GO" id="GO:0007017">
    <property type="term" value="P:microtubule-based process"/>
    <property type="evidence" value="ECO:0007669"/>
    <property type="project" value="InterPro"/>
</dbReference>
<dbReference type="InterPro" id="IPR037103">
    <property type="entry name" value="Tubulin/FtsZ-like_C"/>
</dbReference>
<name>A0A8J2W0N7_9NEOP</name>
<accession>A0A8J2W0N7</accession>
<dbReference type="OrthoDB" id="1844at2759"/>
<comment type="caution">
    <text evidence="10">The sequence shown here is derived from an EMBL/GenBank/DDBJ whole genome shotgun (WGS) entry which is preliminary data.</text>
</comment>
<feature type="domain" description="Tubulin/FtsZ 2-layer sandwich" evidence="9">
    <location>
        <begin position="219"/>
        <end position="364"/>
    </location>
</feature>
<evidence type="ECO:0000313" key="11">
    <source>
        <dbReference type="Proteomes" id="UP000789524"/>
    </source>
</evidence>
<gene>
    <name evidence="10" type="ORF">DCHRY22_LOCUS4067</name>
</gene>